<proteinExistence type="predicted"/>
<feature type="compositionally biased region" description="Basic and acidic residues" evidence="1">
    <location>
        <begin position="49"/>
        <end position="68"/>
    </location>
</feature>
<sequence>MLLILSTTTILIMMLLPVSYDLGWTAKLLRRDLRVLRMKLTTRLKLKSKPGEAAKDTSEPKNLHYKDRSPMNVGEATAYYRPQGDTLDDEPETDSEKCNDTLYELLEGRLRATYASRNRDVSHQDRWRFRGSWLLLYKAIQTCASNDGCDILRACAHDTNEKRLLLETVQSNTNRNRLPFHEVSKMPAAPYTKHDSDHSRYDSMLSNATTLTPTPSRAQIWLSILEATNDAEKIAPMAQELLQYTRSGKEAVDIIEQIGDPHKKFPDADDAELRVKFRHLLCSELMLSTPCR</sequence>
<dbReference type="VEuPathDB" id="FungiDB:CC77DRAFT_1099326"/>
<dbReference type="OMA" id="TISAPRM"/>
<dbReference type="KEGG" id="aalt:CC77DRAFT_1099326"/>
<dbReference type="RefSeq" id="XP_018380814.1">
    <property type="nucleotide sequence ID" value="XM_018529998.1"/>
</dbReference>
<evidence type="ECO:0000256" key="1">
    <source>
        <dbReference type="SAM" id="MobiDB-lite"/>
    </source>
</evidence>
<reference evidence="2 3" key="1">
    <citation type="submission" date="2016-05" db="EMBL/GenBank/DDBJ databases">
        <title>Comparative analysis of secretome profiles of manganese(II)-oxidizing ascomycete fungi.</title>
        <authorList>
            <consortium name="DOE Joint Genome Institute"/>
            <person name="Zeiner C.A."/>
            <person name="Purvine S.O."/>
            <person name="Zink E.M."/>
            <person name="Wu S."/>
            <person name="Pasa-Tolic L."/>
            <person name="Chaput D.L."/>
            <person name="Haridas S."/>
            <person name="Grigoriev I.V."/>
            <person name="Santelli C.M."/>
            <person name="Hansel C.M."/>
        </authorList>
    </citation>
    <scope>NUCLEOTIDE SEQUENCE [LARGE SCALE GENOMIC DNA]</scope>
    <source>
        <strain evidence="2 3">SRC1lrK2f</strain>
    </source>
</reference>
<name>A0A177D6M5_ALTAL</name>
<protein>
    <submittedName>
        <fullName evidence="2">Uncharacterized protein</fullName>
    </submittedName>
</protein>
<evidence type="ECO:0000313" key="2">
    <source>
        <dbReference type="EMBL" id="OAG15393.1"/>
    </source>
</evidence>
<dbReference type="EMBL" id="KV441494">
    <property type="protein sequence ID" value="OAG15393.1"/>
    <property type="molecule type" value="Genomic_DNA"/>
</dbReference>
<keyword evidence="3" id="KW-1185">Reference proteome</keyword>
<dbReference type="AlphaFoldDB" id="A0A177D6M5"/>
<organism evidence="2 3">
    <name type="scientific">Alternaria alternata</name>
    <name type="common">Alternaria rot fungus</name>
    <name type="synonym">Torula alternata</name>
    <dbReference type="NCBI Taxonomy" id="5599"/>
    <lineage>
        <taxon>Eukaryota</taxon>
        <taxon>Fungi</taxon>
        <taxon>Dikarya</taxon>
        <taxon>Ascomycota</taxon>
        <taxon>Pezizomycotina</taxon>
        <taxon>Dothideomycetes</taxon>
        <taxon>Pleosporomycetidae</taxon>
        <taxon>Pleosporales</taxon>
        <taxon>Pleosporineae</taxon>
        <taxon>Pleosporaceae</taxon>
        <taxon>Alternaria</taxon>
        <taxon>Alternaria sect. Alternaria</taxon>
        <taxon>Alternaria alternata complex</taxon>
    </lineage>
</organism>
<dbReference type="GeneID" id="29115592"/>
<gene>
    <name evidence="2" type="ORF">CC77DRAFT_1099326</name>
</gene>
<accession>A0A177D6M5</accession>
<feature type="region of interest" description="Disordered" evidence="1">
    <location>
        <begin position="47"/>
        <end position="68"/>
    </location>
</feature>
<dbReference type="Proteomes" id="UP000077248">
    <property type="component" value="Unassembled WGS sequence"/>
</dbReference>
<evidence type="ECO:0000313" key="3">
    <source>
        <dbReference type="Proteomes" id="UP000077248"/>
    </source>
</evidence>